<reference evidence="8 9" key="1">
    <citation type="submission" date="2023-04" db="EMBL/GenBank/DDBJ databases">
        <title>Genome of Basidiobolus ranarum AG-B5.</title>
        <authorList>
            <person name="Stajich J.E."/>
            <person name="Carter-House D."/>
            <person name="Gryganskyi A."/>
        </authorList>
    </citation>
    <scope>NUCLEOTIDE SEQUENCE [LARGE SCALE GENOMIC DNA]</scope>
    <source>
        <strain evidence="8 9">AG-B5</strain>
    </source>
</reference>
<keyword evidence="5" id="KW-0539">Nucleus</keyword>
<evidence type="ECO:0000256" key="5">
    <source>
        <dbReference type="ARBA" id="ARBA00023242"/>
    </source>
</evidence>
<feature type="region of interest" description="Disordered" evidence="6">
    <location>
        <begin position="1"/>
        <end position="96"/>
    </location>
</feature>
<dbReference type="InterPro" id="IPR037794">
    <property type="entry name" value="TAF12"/>
</dbReference>
<evidence type="ECO:0000313" key="8">
    <source>
        <dbReference type="EMBL" id="KAK9727788.1"/>
    </source>
</evidence>
<protein>
    <submittedName>
        <fullName evidence="8">Transcription initiation factor TFIID subunit 12</fullName>
    </submittedName>
</protein>
<dbReference type="Pfam" id="PF03847">
    <property type="entry name" value="TFIID_20kDa"/>
    <property type="match status" value="1"/>
</dbReference>
<dbReference type="CDD" id="cd07981">
    <property type="entry name" value="HFD_TAF12"/>
    <property type="match status" value="1"/>
</dbReference>
<gene>
    <name evidence="8" type="primary">TAF12_1</name>
    <name evidence="8" type="ORF">K7432_001565</name>
</gene>
<organism evidence="8 9">
    <name type="scientific">Basidiobolus ranarum</name>
    <dbReference type="NCBI Taxonomy" id="34480"/>
    <lineage>
        <taxon>Eukaryota</taxon>
        <taxon>Fungi</taxon>
        <taxon>Fungi incertae sedis</taxon>
        <taxon>Zoopagomycota</taxon>
        <taxon>Entomophthoromycotina</taxon>
        <taxon>Basidiobolomycetes</taxon>
        <taxon>Basidiobolales</taxon>
        <taxon>Basidiobolaceae</taxon>
        <taxon>Basidiobolus</taxon>
    </lineage>
</organism>
<accession>A0ABR2W9E8</accession>
<evidence type="ECO:0000256" key="6">
    <source>
        <dbReference type="SAM" id="MobiDB-lite"/>
    </source>
</evidence>
<dbReference type="Gene3D" id="1.10.20.10">
    <property type="entry name" value="Histone, subunit A"/>
    <property type="match status" value="1"/>
</dbReference>
<keyword evidence="9" id="KW-1185">Reference proteome</keyword>
<feature type="compositionally biased region" description="Polar residues" evidence="6">
    <location>
        <begin position="19"/>
        <end position="69"/>
    </location>
</feature>
<name>A0ABR2W9E8_9FUNG</name>
<dbReference type="PANTHER" id="PTHR12264">
    <property type="entry name" value="TRANSCRIPTION INITIATION FACTOR TFIID SUBUNIT 12"/>
    <property type="match status" value="1"/>
</dbReference>
<dbReference type="InterPro" id="IPR009072">
    <property type="entry name" value="Histone-fold"/>
</dbReference>
<keyword evidence="3" id="KW-0805">Transcription regulation</keyword>
<evidence type="ECO:0000256" key="2">
    <source>
        <dbReference type="ARBA" id="ARBA00007530"/>
    </source>
</evidence>
<evidence type="ECO:0000313" key="9">
    <source>
        <dbReference type="Proteomes" id="UP001479436"/>
    </source>
</evidence>
<dbReference type="SUPFAM" id="SSF47113">
    <property type="entry name" value="Histone-fold"/>
    <property type="match status" value="1"/>
</dbReference>
<feature type="compositionally biased region" description="Low complexity" evidence="6">
    <location>
        <begin position="70"/>
        <end position="85"/>
    </location>
</feature>
<keyword evidence="4" id="KW-0804">Transcription</keyword>
<feature type="region of interest" description="Disordered" evidence="6">
    <location>
        <begin position="392"/>
        <end position="411"/>
    </location>
</feature>
<feature type="region of interest" description="Disordered" evidence="6">
    <location>
        <begin position="538"/>
        <end position="558"/>
    </location>
</feature>
<dbReference type="EMBL" id="JASJQH010006911">
    <property type="protein sequence ID" value="KAK9727788.1"/>
    <property type="molecule type" value="Genomic_DNA"/>
</dbReference>
<sequence>MSSGNPTDQSNPPKPNLAPTINTQAGTTPSQYTQSTIRTQPTLNTTMSQQPSQQNNPLARANPQQIAPQNLNTSSLGQSGSSTASPLQQQQKLSMSPQLSSLAQQVLAQNAKGLQSATPIQPRTLQQHPTLSQKLASQLGQSTNQYLTHQALAAAQNKNKRGPKPKPKVPVSLPARNLSALNGQPAQLLQATGTNQGATTTTVRPNAINNARAVPATGVTSNRTALSPLLRSVSNPATQQHQATRQAQSIVERLRQNILIIRQTLQRTDLTPEEREKFEKDQANNTRYITLFESLSPRTTAATMNAEAGTSAPNTNGASGAAQTIKPATPVAQHRISSPSPQLAAALKPSTSVPVAPGTPVVNNISAPAQTIPLNTMAKAATPISKPIAPTATPTQYSNGLSLPGTPTSLRPTPLDIENNGQLLTKRKIQELVGQIDPNERLESEVEDILLEVADEFIESVTNFACRLAKHRKSNTLEVKDLQLHLERNWNIRIPGFASDDIRSLRKPNIPASHQQKTNAINTAKAQAALGIIPTTQNTNTSVNAAPTPSATSVLKKE</sequence>
<feature type="domain" description="Transcription initiation factor TFIID subunit 12" evidence="7">
    <location>
        <begin position="425"/>
        <end position="492"/>
    </location>
</feature>
<feature type="compositionally biased region" description="Polar residues" evidence="6">
    <location>
        <begin position="1"/>
        <end position="11"/>
    </location>
</feature>
<dbReference type="Proteomes" id="UP001479436">
    <property type="component" value="Unassembled WGS sequence"/>
</dbReference>
<feature type="compositionally biased region" description="Polar residues" evidence="6">
    <location>
        <begin position="86"/>
        <end position="95"/>
    </location>
</feature>
<comment type="subcellular location">
    <subcellularLocation>
        <location evidence="1">Nucleus</location>
    </subcellularLocation>
</comment>
<dbReference type="PANTHER" id="PTHR12264:SF21">
    <property type="entry name" value="TRANSCRIPTION INITIATION FACTOR TFIID SUBUNIT 12"/>
    <property type="match status" value="1"/>
</dbReference>
<evidence type="ECO:0000256" key="3">
    <source>
        <dbReference type="ARBA" id="ARBA00023015"/>
    </source>
</evidence>
<feature type="region of interest" description="Disordered" evidence="6">
    <location>
        <begin position="197"/>
        <end position="222"/>
    </location>
</feature>
<comment type="caution">
    <text evidence="8">The sequence shown here is derived from an EMBL/GenBank/DDBJ whole genome shotgun (WGS) entry which is preliminary data.</text>
</comment>
<evidence type="ECO:0000259" key="7">
    <source>
        <dbReference type="Pfam" id="PF03847"/>
    </source>
</evidence>
<proteinExistence type="inferred from homology"/>
<comment type="similarity">
    <text evidence="2">Belongs to the TAF12 family.</text>
</comment>
<evidence type="ECO:0000256" key="1">
    <source>
        <dbReference type="ARBA" id="ARBA00004123"/>
    </source>
</evidence>
<dbReference type="InterPro" id="IPR003228">
    <property type="entry name" value="TFIID_TAF12_dom"/>
</dbReference>
<evidence type="ECO:0000256" key="4">
    <source>
        <dbReference type="ARBA" id="ARBA00023163"/>
    </source>
</evidence>